<keyword evidence="7" id="KW-1185">Reference proteome</keyword>
<evidence type="ECO:0000256" key="1">
    <source>
        <dbReference type="ARBA" id="ARBA00009437"/>
    </source>
</evidence>
<dbReference type="Pfam" id="PF03466">
    <property type="entry name" value="LysR_substrate"/>
    <property type="match status" value="1"/>
</dbReference>
<dbReference type="CDD" id="cd08432">
    <property type="entry name" value="PBP2_GcdR_TrpI_HvrB_AmpR_like"/>
    <property type="match status" value="1"/>
</dbReference>
<dbReference type="Gene3D" id="3.40.190.10">
    <property type="entry name" value="Periplasmic binding protein-like II"/>
    <property type="match status" value="2"/>
</dbReference>
<keyword evidence="4" id="KW-0804">Transcription</keyword>
<proteinExistence type="inferred from homology"/>
<comment type="similarity">
    <text evidence="1">Belongs to the LysR transcriptional regulatory family.</text>
</comment>
<dbReference type="EMBL" id="SMSJ01000005">
    <property type="protein sequence ID" value="TDH63431.1"/>
    <property type="molecule type" value="Genomic_DNA"/>
</dbReference>
<dbReference type="SUPFAM" id="SSF53850">
    <property type="entry name" value="Periplasmic binding protein-like II"/>
    <property type="match status" value="1"/>
</dbReference>
<organism evidence="6 7">
    <name type="scientific">Dankookia rubra</name>
    <dbReference type="NCBI Taxonomy" id="1442381"/>
    <lineage>
        <taxon>Bacteria</taxon>
        <taxon>Pseudomonadati</taxon>
        <taxon>Pseudomonadota</taxon>
        <taxon>Alphaproteobacteria</taxon>
        <taxon>Acetobacterales</taxon>
        <taxon>Roseomonadaceae</taxon>
        <taxon>Dankookia</taxon>
    </lineage>
</organism>
<dbReference type="InterPro" id="IPR036388">
    <property type="entry name" value="WH-like_DNA-bd_sf"/>
</dbReference>
<reference evidence="6 7" key="1">
    <citation type="journal article" date="2016" name="J. Microbiol.">
        <title>Dankookia rubra gen. nov., sp. nov., an alphaproteobacterium isolated from sediment of a shallow stream.</title>
        <authorList>
            <person name="Kim W.H."/>
            <person name="Kim D.H."/>
            <person name="Kang K."/>
            <person name="Ahn T.Y."/>
        </authorList>
    </citation>
    <scope>NUCLEOTIDE SEQUENCE [LARGE SCALE GENOMIC DNA]</scope>
    <source>
        <strain evidence="6 7">JCM30602</strain>
    </source>
</reference>
<dbReference type="Gene3D" id="1.10.10.10">
    <property type="entry name" value="Winged helix-like DNA-binding domain superfamily/Winged helix DNA-binding domain"/>
    <property type="match status" value="1"/>
</dbReference>
<dbReference type="GO" id="GO:0006351">
    <property type="term" value="P:DNA-templated transcription"/>
    <property type="evidence" value="ECO:0007669"/>
    <property type="project" value="TreeGrafter"/>
</dbReference>
<dbReference type="GO" id="GO:0043565">
    <property type="term" value="F:sequence-specific DNA binding"/>
    <property type="evidence" value="ECO:0007669"/>
    <property type="project" value="TreeGrafter"/>
</dbReference>
<dbReference type="SUPFAM" id="SSF46785">
    <property type="entry name" value="Winged helix' DNA-binding domain"/>
    <property type="match status" value="1"/>
</dbReference>
<feature type="domain" description="HTH lysR-type" evidence="5">
    <location>
        <begin position="7"/>
        <end position="62"/>
    </location>
</feature>
<dbReference type="InterPro" id="IPR000847">
    <property type="entry name" value="LysR_HTH_N"/>
</dbReference>
<sequence>MRRLPFLNGIRAFEAAGRSGSFAAAAEELHVSPAAISRMVKLLEERLGLALFERRANRLVPTTAGARYLAGLSPLLDGLAALTEEVVALGGRQVLTLGVGPTFAIRWLIPRLADWQRRQPGVEVRITTGGAAVPFAPDWTCGIRLGEGAWPGLVAVPLFAADLTPVCAPALAGRLRAPAELTGLSLLRVGHAAEDWPRWLAAAGLAGLQAHGPLFDHYGQALQAAADGLGVAMGIRPYIDDDLAAGRLVAPFGLTVSKGMGWYLVHRPQRLAEPAFAAFLGWITAAAAGAAAPRPVPD</sequence>
<accession>A0A4R5QKZ3</accession>
<gene>
    <name evidence="6" type="ORF">E2C06_06265</name>
</gene>
<dbReference type="FunFam" id="3.40.190.10:FF:000017">
    <property type="entry name" value="Glycine cleavage system transcriptional activator"/>
    <property type="match status" value="1"/>
</dbReference>
<keyword evidence="3" id="KW-0238">DNA-binding</keyword>
<dbReference type="PROSITE" id="PS50931">
    <property type="entry name" value="HTH_LYSR"/>
    <property type="match status" value="1"/>
</dbReference>
<name>A0A4R5QKZ3_9PROT</name>
<dbReference type="Pfam" id="PF00126">
    <property type="entry name" value="HTH_1"/>
    <property type="match status" value="1"/>
</dbReference>
<dbReference type="InterPro" id="IPR058163">
    <property type="entry name" value="LysR-type_TF_proteobact-type"/>
</dbReference>
<keyword evidence="2" id="KW-0805">Transcription regulation</keyword>
<comment type="caution">
    <text evidence="6">The sequence shown here is derived from an EMBL/GenBank/DDBJ whole genome shotgun (WGS) entry which is preliminary data.</text>
</comment>
<dbReference type="RefSeq" id="WP_133287728.1">
    <property type="nucleotide sequence ID" value="NZ_SMSJ01000005.1"/>
</dbReference>
<evidence type="ECO:0000259" key="5">
    <source>
        <dbReference type="PROSITE" id="PS50931"/>
    </source>
</evidence>
<dbReference type="PRINTS" id="PR00039">
    <property type="entry name" value="HTHLYSR"/>
</dbReference>
<evidence type="ECO:0000313" key="7">
    <source>
        <dbReference type="Proteomes" id="UP000295096"/>
    </source>
</evidence>
<dbReference type="InterPro" id="IPR005119">
    <property type="entry name" value="LysR_subst-bd"/>
</dbReference>
<evidence type="ECO:0000256" key="2">
    <source>
        <dbReference type="ARBA" id="ARBA00023015"/>
    </source>
</evidence>
<dbReference type="AlphaFoldDB" id="A0A4R5QKZ3"/>
<evidence type="ECO:0000256" key="3">
    <source>
        <dbReference type="ARBA" id="ARBA00023125"/>
    </source>
</evidence>
<protein>
    <submittedName>
        <fullName evidence="6">LysR family transcriptional regulator</fullName>
    </submittedName>
</protein>
<evidence type="ECO:0000256" key="4">
    <source>
        <dbReference type="ARBA" id="ARBA00023163"/>
    </source>
</evidence>
<dbReference type="OrthoDB" id="9794694at2"/>
<dbReference type="InterPro" id="IPR036390">
    <property type="entry name" value="WH_DNA-bd_sf"/>
</dbReference>
<dbReference type="PANTHER" id="PTHR30537:SF74">
    <property type="entry name" value="HTH-TYPE TRANSCRIPTIONAL REGULATOR TRPI"/>
    <property type="match status" value="1"/>
</dbReference>
<dbReference type="GO" id="GO:0003700">
    <property type="term" value="F:DNA-binding transcription factor activity"/>
    <property type="evidence" value="ECO:0007669"/>
    <property type="project" value="InterPro"/>
</dbReference>
<dbReference type="PANTHER" id="PTHR30537">
    <property type="entry name" value="HTH-TYPE TRANSCRIPTIONAL REGULATOR"/>
    <property type="match status" value="1"/>
</dbReference>
<evidence type="ECO:0000313" key="6">
    <source>
        <dbReference type="EMBL" id="TDH63431.1"/>
    </source>
</evidence>
<dbReference type="Proteomes" id="UP000295096">
    <property type="component" value="Unassembled WGS sequence"/>
</dbReference>